<organism evidence="2 3">
    <name type="scientific">Prorocentrum cordatum</name>
    <dbReference type="NCBI Taxonomy" id="2364126"/>
    <lineage>
        <taxon>Eukaryota</taxon>
        <taxon>Sar</taxon>
        <taxon>Alveolata</taxon>
        <taxon>Dinophyceae</taxon>
        <taxon>Prorocentrales</taxon>
        <taxon>Prorocentraceae</taxon>
        <taxon>Prorocentrum</taxon>
    </lineage>
</organism>
<dbReference type="EMBL" id="CAUYUJ010014599">
    <property type="protein sequence ID" value="CAK0843678.1"/>
    <property type="molecule type" value="Genomic_DNA"/>
</dbReference>
<keyword evidence="3" id="KW-1185">Reference proteome</keyword>
<reference evidence="2" key="1">
    <citation type="submission" date="2023-10" db="EMBL/GenBank/DDBJ databases">
        <authorList>
            <person name="Chen Y."/>
            <person name="Shah S."/>
            <person name="Dougan E. K."/>
            <person name="Thang M."/>
            <person name="Chan C."/>
        </authorList>
    </citation>
    <scope>NUCLEOTIDE SEQUENCE [LARGE SCALE GENOMIC DNA]</scope>
</reference>
<sequence>MSGSMGIQVYYAADTKSLMPTVTAADVATATPMTPEQIADIFPHGLPDGFYPMICGTSYTAPAAAPLAEMKEAAQAVLPVEGKKEKKEKKKSSKKVKTSKKKSKGCC</sequence>
<accession>A0ABN9TD88</accession>
<proteinExistence type="predicted"/>
<evidence type="ECO:0000313" key="2">
    <source>
        <dbReference type="EMBL" id="CAK0843678.1"/>
    </source>
</evidence>
<comment type="caution">
    <text evidence="2">The sequence shown here is derived from an EMBL/GenBank/DDBJ whole genome shotgun (WGS) entry which is preliminary data.</text>
</comment>
<feature type="region of interest" description="Disordered" evidence="1">
    <location>
        <begin position="80"/>
        <end position="107"/>
    </location>
</feature>
<evidence type="ECO:0000256" key="1">
    <source>
        <dbReference type="SAM" id="MobiDB-lite"/>
    </source>
</evidence>
<dbReference type="Proteomes" id="UP001189429">
    <property type="component" value="Unassembled WGS sequence"/>
</dbReference>
<name>A0ABN9TD88_9DINO</name>
<protein>
    <submittedName>
        <fullName evidence="2">Uncharacterized protein</fullName>
    </submittedName>
</protein>
<gene>
    <name evidence="2" type="ORF">PCOR1329_LOCUS37953</name>
</gene>
<feature type="compositionally biased region" description="Basic residues" evidence="1">
    <location>
        <begin position="86"/>
        <end position="107"/>
    </location>
</feature>
<evidence type="ECO:0000313" key="3">
    <source>
        <dbReference type="Proteomes" id="UP001189429"/>
    </source>
</evidence>